<dbReference type="GO" id="GO:0046872">
    <property type="term" value="F:metal ion binding"/>
    <property type="evidence" value="ECO:0007669"/>
    <property type="project" value="UniProtKB-KW"/>
</dbReference>
<keyword evidence="5" id="KW-1185">Reference proteome</keyword>
<dbReference type="Pfam" id="PF00168">
    <property type="entry name" value="C2"/>
    <property type="match status" value="1"/>
</dbReference>
<evidence type="ECO:0000313" key="5">
    <source>
        <dbReference type="Proteomes" id="UP000298416"/>
    </source>
</evidence>
<accession>A0A8X8YCQ7</accession>
<dbReference type="Gene3D" id="2.60.40.150">
    <property type="entry name" value="C2 domain"/>
    <property type="match status" value="1"/>
</dbReference>
<dbReference type="InterPro" id="IPR035892">
    <property type="entry name" value="C2_domain_sf"/>
</dbReference>
<reference evidence="4" key="1">
    <citation type="submission" date="2018-01" db="EMBL/GenBank/DDBJ databases">
        <authorList>
            <person name="Mao J.F."/>
        </authorList>
    </citation>
    <scope>NUCLEOTIDE SEQUENCE</scope>
    <source>
        <strain evidence="4">Huo1</strain>
        <tissue evidence="4">Leaf</tissue>
    </source>
</reference>
<dbReference type="PROSITE" id="PS50004">
    <property type="entry name" value="C2"/>
    <property type="match status" value="1"/>
</dbReference>
<dbReference type="AlphaFoldDB" id="A0A8X8YCQ7"/>
<protein>
    <recommendedName>
        <fullName evidence="3">C2 domain-containing protein</fullName>
    </recommendedName>
</protein>
<evidence type="ECO:0000259" key="3">
    <source>
        <dbReference type="PROSITE" id="PS50004"/>
    </source>
</evidence>
<gene>
    <name evidence="4" type="ORF">SASPL_108225</name>
</gene>
<feature type="domain" description="C2" evidence="3">
    <location>
        <begin position="1"/>
        <end position="120"/>
    </location>
</feature>
<dbReference type="SUPFAM" id="SSF49562">
    <property type="entry name" value="C2 domain (Calcium/lipid-binding domain, CaLB)"/>
    <property type="match status" value="1"/>
</dbReference>
<dbReference type="EMBL" id="PNBA02000003">
    <property type="protein sequence ID" value="KAG6430163.1"/>
    <property type="molecule type" value="Genomic_DNA"/>
</dbReference>
<reference evidence="4" key="2">
    <citation type="submission" date="2020-08" db="EMBL/GenBank/DDBJ databases">
        <title>Plant Genome Project.</title>
        <authorList>
            <person name="Zhang R.-G."/>
        </authorList>
    </citation>
    <scope>NUCLEOTIDE SEQUENCE</scope>
    <source>
        <strain evidence="4">Huo1</strain>
        <tissue evidence="4">Leaf</tissue>
    </source>
</reference>
<proteinExistence type="predicted"/>
<dbReference type="InterPro" id="IPR000008">
    <property type="entry name" value="C2_dom"/>
</dbReference>
<dbReference type="PANTHER" id="PTHR46502">
    <property type="entry name" value="C2 DOMAIN-CONTAINING"/>
    <property type="match status" value="1"/>
</dbReference>
<dbReference type="Proteomes" id="UP000298416">
    <property type="component" value="Unassembled WGS sequence"/>
</dbReference>
<name>A0A8X8YCQ7_SALSN</name>
<organism evidence="4">
    <name type="scientific">Salvia splendens</name>
    <name type="common">Scarlet sage</name>
    <dbReference type="NCBI Taxonomy" id="180675"/>
    <lineage>
        <taxon>Eukaryota</taxon>
        <taxon>Viridiplantae</taxon>
        <taxon>Streptophyta</taxon>
        <taxon>Embryophyta</taxon>
        <taxon>Tracheophyta</taxon>
        <taxon>Spermatophyta</taxon>
        <taxon>Magnoliopsida</taxon>
        <taxon>eudicotyledons</taxon>
        <taxon>Gunneridae</taxon>
        <taxon>Pentapetalae</taxon>
        <taxon>asterids</taxon>
        <taxon>lamiids</taxon>
        <taxon>Lamiales</taxon>
        <taxon>Lamiaceae</taxon>
        <taxon>Nepetoideae</taxon>
        <taxon>Mentheae</taxon>
        <taxon>Salviinae</taxon>
        <taxon>Salvia</taxon>
        <taxon>Salvia subgen. Calosphace</taxon>
        <taxon>core Calosphace</taxon>
    </lineage>
</organism>
<keyword evidence="1" id="KW-0479">Metal-binding</keyword>
<evidence type="ECO:0000256" key="2">
    <source>
        <dbReference type="ARBA" id="ARBA00022837"/>
    </source>
</evidence>
<evidence type="ECO:0000313" key="4">
    <source>
        <dbReference type="EMBL" id="KAG6430163.1"/>
    </source>
</evidence>
<evidence type="ECO:0000256" key="1">
    <source>
        <dbReference type="ARBA" id="ARBA00022723"/>
    </source>
</evidence>
<keyword evidence="2" id="KW-0106">Calcium</keyword>
<sequence length="200" mass="22581">MNNEKSQAFLDQMKGAILEVLLVSAKGIDRAHILGHPGYHVIVECGSQVFTSKTSSGNLGKFYWNEKLVFELPESELETLSHLKLRIVKEERLSDDDFVGETMQVSVSRIIVEGNYRGLAEILPAPFNVVLEDDTYKGEMTVGMKFIPDVAVNVEGNQCVKKGNDVGSICSVITSIWKLKWWRLFSSYKSRYLMNKNKDN</sequence>
<comment type="caution">
    <text evidence="4">The sequence shown here is derived from an EMBL/GenBank/DDBJ whole genome shotgun (WGS) entry which is preliminary data.</text>
</comment>
<dbReference type="PANTHER" id="PTHR46502:SF14">
    <property type="entry name" value="CALCIUM-DEPENDENT LIPID-BINDING (CALB DOMAIN) FAMILY PROTEIN"/>
    <property type="match status" value="1"/>
</dbReference>